<dbReference type="InterPro" id="IPR017853">
    <property type="entry name" value="GH"/>
</dbReference>
<protein>
    <submittedName>
        <fullName evidence="3">Uncharacterized protein</fullName>
    </submittedName>
</protein>
<dbReference type="PANTHER" id="PTHR38435:SF1">
    <property type="entry name" value="DUF871 DOMAIN-CONTAINING PROTEIN"/>
    <property type="match status" value="1"/>
</dbReference>
<evidence type="ECO:0000313" key="4">
    <source>
        <dbReference type="EMBL" id="CUW18781.1"/>
    </source>
</evidence>
<reference evidence="5 6" key="1">
    <citation type="submission" date="2015-12" db="EMBL/GenBank/DDBJ databases">
        <authorList>
            <person name="Andreevskaya M."/>
        </authorList>
    </citation>
    <scope>NUCLEOTIDE SEQUENCE [LARGE SCALE GENOMIC DNA]</scope>
    <source>
        <strain evidence="4 6">KSL4-2</strain>
        <strain evidence="3 5">PL111</strain>
    </source>
</reference>
<dbReference type="AlphaFoldDB" id="A0AAN2QUE5"/>
<evidence type="ECO:0000313" key="6">
    <source>
        <dbReference type="Proteomes" id="UP000199047"/>
    </source>
</evidence>
<dbReference type="GeneID" id="89363123"/>
<feature type="domain" description="6-phospho-N-acetylmuramidase C-terminal" evidence="1">
    <location>
        <begin position="117"/>
        <end position="229"/>
    </location>
</feature>
<dbReference type="EMBL" id="FBTB01000021">
    <property type="protein sequence ID" value="CUW18781.1"/>
    <property type="molecule type" value="Genomic_DNA"/>
</dbReference>
<evidence type="ECO:0000313" key="5">
    <source>
        <dbReference type="Proteomes" id="UP000198868"/>
    </source>
</evidence>
<feature type="domain" description="6-phospho-N-acetylmuramidase N-terminal" evidence="2">
    <location>
        <begin position="3"/>
        <end position="108"/>
    </location>
</feature>
<dbReference type="Proteomes" id="UP000199047">
    <property type="component" value="Unassembled WGS sequence"/>
</dbReference>
<name>A0AAN2QUE5_9LACO</name>
<organism evidence="3 5">
    <name type="scientific">Leuconostoc inhae</name>
    <dbReference type="NCBI Taxonomy" id="178001"/>
    <lineage>
        <taxon>Bacteria</taxon>
        <taxon>Bacillati</taxon>
        <taxon>Bacillota</taxon>
        <taxon>Bacilli</taxon>
        <taxon>Lactobacillales</taxon>
        <taxon>Lactobacillaceae</taxon>
        <taxon>Leuconostoc</taxon>
    </lineage>
</organism>
<dbReference type="PANTHER" id="PTHR38435">
    <property type="match status" value="1"/>
</dbReference>
<comment type="caution">
    <text evidence="3">The sequence shown here is derived from an EMBL/GenBank/DDBJ whole genome shotgun (WGS) entry which is preliminary data.</text>
</comment>
<gene>
    <name evidence="4" type="ORF">KSL4_0696</name>
    <name evidence="3" type="ORF">PL111_1169</name>
</gene>
<dbReference type="RefSeq" id="WP_013232020.1">
    <property type="nucleotide sequence ID" value="NZ_FBSX01000011.1"/>
</dbReference>
<dbReference type="InterPro" id="IPR013785">
    <property type="entry name" value="Aldolase_TIM"/>
</dbReference>
<evidence type="ECO:0000313" key="3">
    <source>
        <dbReference type="EMBL" id="CUW05396.1"/>
    </source>
</evidence>
<evidence type="ECO:0000259" key="1">
    <source>
        <dbReference type="Pfam" id="PF05913"/>
    </source>
</evidence>
<dbReference type="InterPro" id="IPR029000">
    <property type="entry name" value="Cyclophilin-like_dom_sf"/>
</dbReference>
<dbReference type="Pfam" id="PF19200">
    <property type="entry name" value="MupG_N"/>
    <property type="match status" value="1"/>
</dbReference>
<dbReference type="SUPFAM" id="SSF51445">
    <property type="entry name" value="(Trans)glycosidases"/>
    <property type="match status" value="1"/>
</dbReference>
<keyword evidence="6" id="KW-1185">Reference proteome</keyword>
<dbReference type="InterPro" id="IPR008589">
    <property type="entry name" value="MupG"/>
</dbReference>
<dbReference type="InterPro" id="IPR043797">
    <property type="entry name" value="MupG_N"/>
</dbReference>
<proteinExistence type="predicted"/>
<dbReference type="Proteomes" id="UP000198868">
    <property type="component" value="Unassembled WGS sequence"/>
</dbReference>
<evidence type="ECO:0000259" key="2">
    <source>
        <dbReference type="Pfam" id="PF19200"/>
    </source>
</evidence>
<dbReference type="Gene3D" id="3.20.20.70">
    <property type="entry name" value="Aldolase class I"/>
    <property type="match status" value="1"/>
</dbReference>
<dbReference type="EMBL" id="FBTU01000005">
    <property type="protein sequence ID" value="CUW05396.1"/>
    <property type="molecule type" value="Genomic_DNA"/>
</dbReference>
<accession>A0AAN2QUE5</accession>
<dbReference type="Gene3D" id="2.40.100.10">
    <property type="entry name" value="Cyclophilin-like"/>
    <property type="match status" value="1"/>
</dbReference>
<dbReference type="SUPFAM" id="SSF50891">
    <property type="entry name" value="Cyclophilin-like"/>
    <property type="match status" value="1"/>
</dbReference>
<sequence length="232" mass="26210">MVCDFGANTKNLSGSHNFYPQVRTGLQENYFKDTAKMYKAHNLETSAFIDGDTGKVGPWPVSNKMVSMEIQRDMSAASQVQLIKQTNLIDNIYISSSLLELEELSAIKAAFLSPYPVLEVSLNPNISDVEHRIAIEELQMFRGDYSGYMIRSSQSRIKYRDAEIMPNNLDNVQFGDIVIGNSSFGQYKGELQIALQPWENDGHYNVVGKIDETNLAILKTLKPWQTFKLINN</sequence>
<dbReference type="Pfam" id="PF05913">
    <property type="entry name" value="MupG_C"/>
    <property type="match status" value="1"/>
</dbReference>
<dbReference type="InterPro" id="IPR043894">
    <property type="entry name" value="MupG_C"/>
</dbReference>